<evidence type="ECO:0000313" key="5">
    <source>
        <dbReference type="EMBL" id="MBV3381897.1"/>
    </source>
</evidence>
<evidence type="ECO:0000313" key="8">
    <source>
        <dbReference type="Proteomes" id="UP001197492"/>
    </source>
</evidence>
<dbReference type="AlphaFoldDB" id="A0AAW4MV96"/>
<keyword evidence="8" id="KW-1185">Reference proteome</keyword>
<dbReference type="InterPro" id="IPR000417">
    <property type="entry name" value="Hyethyz_kinase"/>
</dbReference>
<dbReference type="GO" id="GO:0009228">
    <property type="term" value="P:thiamine biosynthetic process"/>
    <property type="evidence" value="ECO:0007669"/>
    <property type="project" value="UniProtKB-KW"/>
</dbReference>
<proteinExistence type="inferred from homology"/>
<dbReference type="Proteomes" id="UP001196408">
    <property type="component" value="Unassembled WGS sequence"/>
</dbReference>
<dbReference type="EC" id="2.7.1.50" evidence="4"/>
<organism evidence="5 7">
    <name type="scientific">Catenibacterium mitsuokai</name>
    <dbReference type="NCBI Taxonomy" id="100886"/>
    <lineage>
        <taxon>Bacteria</taxon>
        <taxon>Bacillati</taxon>
        <taxon>Bacillota</taxon>
        <taxon>Erysipelotrichia</taxon>
        <taxon>Erysipelotrichales</taxon>
        <taxon>Coprobacillaceae</taxon>
        <taxon>Catenibacterium</taxon>
    </lineage>
</organism>
<dbReference type="NCBIfam" id="NF006830">
    <property type="entry name" value="PRK09355.1"/>
    <property type="match status" value="1"/>
</dbReference>
<dbReference type="HAMAP" id="MF_00228">
    <property type="entry name" value="Thz_kinase"/>
    <property type="match status" value="1"/>
</dbReference>
<evidence type="ECO:0000313" key="6">
    <source>
        <dbReference type="EMBL" id="MBV3391922.1"/>
    </source>
</evidence>
<evidence type="ECO:0000256" key="3">
    <source>
        <dbReference type="ARBA" id="ARBA00022777"/>
    </source>
</evidence>
<dbReference type="CDD" id="cd01170">
    <property type="entry name" value="THZ_kinase"/>
    <property type="match status" value="1"/>
</dbReference>
<feature type="binding site" evidence="4">
    <location>
        <position position="44"/>
    </location>
    <ligand>
        <name>substrate</name>
    </ligand>
</feature>
<comment type="cofactor">
    <cofactor evidence="1 4">
        <name>Mg(2+)</name>
        <dbReference type="ChEBI" id="CHEBI:18420"/>
    </cofactor>
</comment>
<dbReference type="GO" id="GO:0005524">
    <property type="term" value="F:ATP binding"/>
    <property type="evidence" value="ECO:0007669"/>
    <property type="project" value="UniProtKB-UniRule"/>
</dbReference>
<evidence type="ECO:0000256" key="1">
    <source>
        <dbReference type="ARBA" id="ARBA00001946"/>
    </source>
</evidence>
<gene>
    <name evidence="4 5" type="primary">thiM</name>
    <name evidence="5" type="ORF">KSV97_01390</name>
    <name evidence="6" type="ORF">KSW06_01405</name>
</gene>
<keyword evidence="2 4" id="KW-0808">Transferase</keyword>
<keyword evidence="3 4" id="KW-0418">Kinase</keyword>
<reference evidence="5 8" key="1">
    <citation type="submission" date="2021-06" db="EMBL/GenBank/DDBJ databases">
        <title>Collection of gut derived symbiotic bacterial strains cultured from healthy donors.</title>
        <authorList>
            <person name="Lin H."/>
            <person name="Littmann E."/>
            <person name="Pamer E.G."/>
        </authorList>
    </citation>
    <scope>NUCLEOTIDE SEQUENCE</scope>
    <source>
        <strain evidence="6 8">MSK.21.70</strain>
        <strain evidence="5">MSK.21.82</strain>
    </source>
</reference>
<dbReference type="EMBL" id="JAHOEL010000005">
    <property type="protein sequence ID" value="MBV3391922.1"/>
    <property type="molecule type" value="Genomic_DNA"/>
</dbReference>
<dbReference type="GO" id="GO:0000287">
    <property type="term" value="F:magnesium ion binding"/>
    <property type="evidence" value="ECO:0007669"/>
    <property type="project" value="UniProtKB-UniRule"/>
</dbReference>
<comment type="function">
    <text evidence="4">Catalyzes the phosphorylation of the hydroxyl group of 4-methyl-5-beta-hydroxyethylthiazole (THZ).</text>
</comment>
<evidence type="ECO:0000256" key="2">
    <source>
        <dbReference type="ARBA" id="ARBA00022679"/>
    </source>
</evidence>
<keyword evidence="4" id="KW-0460">Magnesium</keyword>
<evidence type="ECO:0000256" key="4">
    <source>
        <dbReference type="HAMAP-Rule" id="MF_00228"/>
    </source>
</evidence>
<dbReference type="Proteomes" id="UP001197492">
    <property type="component" value="Unassembled WGS sequence"/>
</dbReference>
<feature type="binding site" evidence="4">
    <location>
        <position position="197"/>
    </location>
    <ligand>
        <name>substrate</name>
    </ligand>
</feature>
<dbReference type="GO" id="GO:0004417">
    <property type="term" value="F:hydroxyethylthiazole kinase activity"/>
    <property type="evidence" value="ECO:0007669"/>
    <property type="project" value="UniProtKB-UniRule"/>
</dbReference>
<comment type="similarity">
    <text evidence="4">Belongs to the Thz kinase family.</text>
</comment>
<dbReference type="EMBL" id="JAHOEF010000005">
    <property type="protein sequence ID" value="MBV3381897.1"/>
    <property type="molecule type" value="Genomic_DNA"/>
</dbReference>
<comment type="caution">
    <text evidence="5">The sequence shown here is derived from an EMBL/GenBank/DDBJ whole genome shotgun (WGS) entry which is preliminary data.</text>
</comment>
<comment type="catalytic activity">
    <reaction evidence="4">
        <text>5-(2-hydroxyethyl)-4-methylthiazole + ATP = 4-methyl-5-(2-phosphooxyethyl)-thiazole + ADP + H(+)</text>
        <dbReference type="Rhea" id="RHEA:24212"/>
        <dbReference type="ChEBI" id="CHEBI:15378"/>
        <dbReference type="ChEBI" id="CHEBI:17957"/>
        <dbReference type="ChEBI" id="CHEBI:30616"/>
        <dbReference type="ChEBI" id="CHEBI:58296"/>
        <dbReference type="ChEBI" id="CHEBI:456216"/>
        <dbReference type="EC" id="2.7.1.50"/>
    </reaction>
</comment>
<accession>A0AAW4MV96</accession>
<feature type="binding site" evidence="4">
    <location>
        <position position="120"/>
    </location>
    <ligand>
        <name>ATP</name>
        <dbReference type="ChEBI" id="CHEBI:30616"/>
    </ligand>
</feature>
<comment type="pathway">
    <text evidence="4">Cofactor biosynthesis; thiamine diphosphate biosynthesis; 4-methyl-5-(2-phosphoethyl)-thiazole from 5-(2-hydroxyethyl)-4-methylthiazole: step 1/1.</text>
</comment>
<evidence type="ECO:0000313" key="7">
    <source>
        <dbReference type="Proteomes" id="UP001196408"/>
    </source>
</evidence>
<sequence length="271" mass="28975">MEEKNMNYIKKLREVKPLVHNITNYVTVNDVANAILAIGGSPIMSDEITEVAQMTSTSNALNINIGTLNQVKIASMFEAGKASNACKHITVLDPVGAGATDLRTNTCKELLEQIHFDAIKGNISEIKTLMAGTGHTKGVDASVEDQKNSHDLIDDIKAFAKELNTIIIVTGPIDYVTDGNKCYMINNGCKEMSAITGTGCMLSGILGCFLTVENSVDSAAAAVMSMGIAGEIGASKLKEGEGNATLRTYLIDALFNMTDEELEKSGKYEVQ</sequence>
<keyword evidence="4" id="KW-0547">Nucleotide-binding</keyword>
<keyword evidence="4" id="KW-0067">ATP-binding</keyword>
<feature type="binding site" evidence="4">
    <location>
        <position position="170"/>
    </location>
    <ligand>
        <name>ATP</name>
        <dbReference type="ChEBI" id="CHEBI:30616"/>
    </ligand>
</feature>
<dbReference type="PIRSF" id="PIRSF000513">
    <property type="entry name" value="Thz_kinase"/>
    <property type="match status" value="1"/>
</dbReference>
<name>A0AAW4MV96_9FIRM</name>
<dbReference type="Pfam" id="PF02110">
    <property type="entry name" value="HK"/>
    <property type="match status" value="1"/>
</dbReference>
<keyword evidence="4" id="KW-0479">Metal-binding</keyword>
<protein>
    <recommendedName>
        <fullName evidence="4">Hydroxyethylthiazole kinase</fullName>
        <ecNumber evidence="4">2.7.1.50</ecNumber>
    </recommendedName>
    <alternativeName>
        <fullName evidence="4">4-methyl-5-beta-hydroxyethylthiazole kinase</fullName>
        <shortName evidence="4">TH kinase</shortName>
        <shortName evidence="4">Thz kinase</shortName>
    </alternativeName>
</protein>
<keyword evidence="4" id="KW-0784">Thiamine biosynthesis</keyword>
<dbReference type="GO" id="GO:0009229">
    <property type="term" value="P:thiamine diphosphate biosynthetic process"/>
    <property type="evidence" value="ECO:0007669"/>
    <property type="project" value="UniProtKB-UniRule"/>
</dbReference>